<gene>
    <name evidence="5" type="primary">acm</name>
    <name evidence="5" type="ORF">CRYO30217_02209</name>
</gene>
<protein>
    <submittedName>
        <fullName evidence="5">Lysozyme M1</fullName>
        <ecNumber evidence="5">3.2.1.17</ecNumber>
    </submittedName>
</protein>
<evidence type="ECO:0000256" key="3">
    <source>
        <dbReference type="ARBA" id="ARBA00023295"/>
    </source>
</evidence>
<evidence type="ECO:0000256" key="2">
    <source>
        <dbReference type="ARBA" id="ARBA00022801"/>
    </source>
</evidence>
<dbReference type="EC" id="3.2.1.17" evidence="5"/>
<keyword evidence="2 5" id="KW-0378">Hydrolase</keyword>
<keyword evidence="3 5" id="KW-0326">Glycosidase</keyword>
<keyword evidence="4" id="KW-0472">Membrane</keyword>
<dbReference type="KEGG" id="ptan:CRYO30217_02209"/>
<dbReference type="RefSeq" id="WP_258542440.1">
    <property type="nucleotide sequence ID" value="NZ_OU015584.1"/>
</dbReference>
<proteinExistence type="inferred from homology"/>
<evidence type="ECO:0000256" key="4">
    <source>
        <dbReference type="SAM" id="Phobius"/>
    </source>
</evidence>
<dbReference type="InterPro" id="IPR017853">
    <property type="entry name" value="GH"/>
</dbReference>
<dbReference type="AlphaFoldDB" id="A0A916NI92"/>
<dbReference type="SMART" id="SM00641">
    <property type="entry name" value="Glyco_25"/>
    <property type="match status" value="1"/>
</dbReference>
<keyword evidence="4" id="KW-1133">Transmembrane helix</keyword>
<reference evidence="5" key="1">
    <citation type="submission" date="2021-04" db="EMBL/GenBank/DDBJ databases">
        <authorList>
            <person name="Rodrigo-Torres L."/>
            <person name="Arahal R. D."/>
            <person name="Lucena T."/>
        </authorList>
    </citation>
    <scope>NUCLEOTIDE SEQUENCE</scope>
    <source>
        <strain evidence="5">AS29M-1</strain>
    </source>
</reference>
<feature type="transmembrane region" description="Helical" evidence="4">
    <location>
        <begin position="6"/>
        <end position="31"/>
    </location>
</feature>
<dbReference type="Gene3D" id="3.20.20.80">
    <property type="entry name" value="Glycosidases"/>
    <property type="match status" value="1"/>
</dbReference>
<dbReference type="GO" id="GO:0016998">
    <property type="term" value="P:cell wall macromolecule catabolic process"/>
    <property type="evidence" value="ECO:0007669"/>
    <property type="project" value="InterPro"/>
</dbReference>
<dbReference type="SUPFAM" id="SSF51445">
    <property type="entry name" value="(Trans)glycosidases"/>
    <property type="match status" value="1"/>
</dbReference>
<dbReference type="GO" id="GO:0009253">
    <property type="term" value="P:peptidoglycan catabolic process"/>
    <property type="evidence" value="ECO:0007669"/>
    <property type="project" value="InterPro"/>
</dbReference>
<dbReference type="PROSITE" id="PS51904">
    <property type="entry name" value="GLYCOSYL_HYDROL_F25_2"/>
    <property type="match status" value="1"/>
</dbReference>
<evidence type="ECO:0000313" key="6">
    <source>
        <dbReference type="Proteomes" id="UP000683507"/>
    </source>
</evidence>
<dbReference type="EMBL" id="OU015584">
    <property type="protein sequence ID" value="CAG5083480.1"/>
    <property type="molecule type" value="Genomic_DNA"/>
</dbReference>
<dbReference type="GO" id="GO:0003796">
    <property type="term" value="F:lysozyme activity"/>
    <property type="evidence" value="ECO:0007669"/>
    <property type="project" value="UniProtKB-EC"/>
</dbReference>
<dbReference type="Proteomes" id="UP000683507">
    <property type="component" value="Chromosome"/>
</dbReference>
<accession>A0A916NI92</accession>
<comment type="similarity">
    <text evidence="1">Belongs to the glycosyl hydrolase 25 family.</text>
</comment>
<dbReference type="InterPro" id="IPR018077">
    <property type="entry name" value="Glyco_hydro_fam25_subgr"/>
</dbReference>
<dbReference type="PANTHER" id="PTHR34135:SF2">
    <property type="entry name" value="LYSOZYME"/>
    <property type="match status" value="1"/>
</dbReference>
<dbReference type="InterPro" id="IPR002053">
    <property type="entry name" value="Glyco_hydro_25"/>
</dbReference>
<dbReference type="Pfam" id="PF01183">
    <property type="entry name" value="Glyco_hydro_25"/>
    <property type="match status" value="1"/>
</dbReference>
<name>A0A916NI92_9FLAO</name>
<keyword evidence="6" id="KW-1185">Reference proteome</keyword>
<evidence type="ECO:0000313" key="5">
    <source>
        <dbReference type="EMBL" id="CAG5083480.1"/>
    </source>
</evidence>
<dbReference type="PANTHER" id="PTHR34135">
    <property type="entry name" value="LYSOZYME"/>
    <property type="match status" value="1"/>
</dbReference>
<keyword evidence="4" id="KW-0812">Transmembrane</keyword>
<organism evidence="5 6">
    <name type="scientific">Parvicella tangerina</name>
    <dbReference type="NCBI Taxonomy" id="2829795"/>
    <lineage>
        <taxon>Bacteria</taxon>
        <taxon>Pseudomonadati</taxon>
        <taxon>Bacteroidota</taxon>
        <taxon>Flavobacteriia</taxon>
        <taxon>Flavobacteriales</taxon>
        <taxon>Parvicellaceae</taxon>
        <taxon>Parvicella</taxon>
    </lineage>
</organism>
<dbReference type="GO" id="GO:0016052">
    <property type="term" value="P:carbohydrate catabolic process"/>
    <property type="evidence" value="ECO:0007669"/>
    <property type="project" value="TreeGrafter"/>
</dbReference>
<evidence type="ECO:0000256" key="1">
    <source>
        <dbReference type="ARBA" id="ARBA00010646"/>
    </source>
</evidence>
<sequence>MKSLLRWFIAISFGVSLIALIGYLLVVYGVIRMNYPSKIIYPVQGIDVSHHQGEIDFEQVKMDGWDFVIMKSTEGGDWKDTRFNSYYKDARKAGLTVGVYHYYSFCTDPIVQVNHFIDVVGDLKGDLPPAIDLEFDNNCNTSIPVQKFRANFKLFLDRLLEHYNVYPIIYCNEAFYEKYLNVKDFEKCLFWVRNIISQPDLAGRMWDFWQYTAKGSVPGINGAVDLNAFSGRRFQFEELILN</sequence>